<evidence type="ECO:0000259" key="1">
    <source>
        <dbReference type="PROSITE" id="PS51464"/>
    </source>
</evidence>
<reference evidence="2 3" key="1">
    <citation type="submission" date="2007-08" db="EMBL/GenBank/DDBJ databases">
        <title>Complete sequence of Thermotoga lettingae TMO.</title>
        <authorList>
            <consortium name="US DOE Joint Genome Institute"/>
            <person name="Copeland A."/>
            <person name="Lucas S."/>
            <person name="Lapidus A."/>
            <person name="Barry K."/>
            <person name="Glavina del Rio T."/>
            <person name="Dalin E."/>
            <person name="Tice H."/>
            <person name="Pitluck S."/>
            <person name="Foster B."/>
            <person name="Bruce D."/>
            <person name="Schmutz J."/>
            <person name="Larimer F."/>
            <person name="Land M."/>
            <person name="Hauser L."/>
            <person name="Kyrpides N."/>
            <person name="Mikhailova N."/>
            <person name="Nelson K."/>
            <person name="Gogarten J.P."/>
            <person name="Noll K."/>
            <person name="Richardson P."/>
        </authorList>
    </citation>
    <scope>NUCLEOTIDE SEQUENCE [LARGE SCALE GENOMIC DNA]</scope>
    <source>
        <strain evidence="3">ATCC BAA-301 / DSM 14385 / NBRC 107922 / TMO</strain>
    </source>
</reference>
<feature type="domain" description="SIS" evidence="1">
    <location>
        <begin position="43"/>
        <end position="219"/>
    </location>
</feature>
<dbReference type="CDD" id="cd05013">
    <property type="entry name" value="SIS_RpiR"/>
    <property type="match status" value="1"/>
</dbReference>
<sequence length="253" mass="27670">MTNEFSKRNTMNLINQYYQKINASLKQIIEKETNKIEILAEKAYGAIRSNGLIYAFGTGHSHILVEEIFYRAGGIAPVYPVLIGSLMLHERAVLSSKLERIDGIGEAIASDLPISSRDVVIVFSNSGSNSVAVTFAESTKKIGAYVAAVTSVEHSKNVTARNELGKKLYEVADLTIDNHVPYGDASLKMNNITVGPLSTICGAFIIDSVMAEIVKLFEKDGIEPPVFLSANVPQGDEVNALLVEKYRKYIPML</sequence>
<dbReference type="STRING" id="416591.Tlet_1550"/>
<dbReference type="GO" id="GO:1901135">
    <property type="term" value="P:carbohydrate derivative metabolic process"/>
    <property type="evidence" value="ECO:0007669"/>
    <property type="project" value="InterPro"/>
</dbReference>
<dbReference type="HOGENOM" id="CLU_089975_0_0_0"/>
<proteinExistence type="predicted"/>
<dbReference type="KEGG" id="tle:Tlet_1550"/>
<evidence type="ECO:0000313" key="2">
    <source>
        <dbReference type="EMBL" id="ABV34106.1"/>
    </source>
</evidence>
<dbReference type="InterPro" id="IPR001347">
    <property type="entry name" value="SIS_dom"/>
</dbReference>
<organism evidence="2 3">
    <name type="scientific">Pseudothermotoga lettingae (strain ATCC BAA-301 / DSM 14385 / NBRC 107922 / TMO)</name>
    <name type="common">Thermotoga lettingae</name>
    <dbReference type="NCBI Taxonomy" id="416591"/>
    <lineage>
        <taxon>Bacteria</taxon>
        <taxon>Thermotogati</taxon>
        <taxon>Thermotogota</taxon>
        <taxon>Thermotogae</taxon>
        <taxon>Thermotogales</taxon>
        <taxon>Thermotogaceae</taxon>
        <taxon>Pseudothermotoga</taxon>
    </lineage>
</organism>
<dbReference type="Proteomes" id="UP000002016">
    <property type="component" value="Chromosome"/>
</dbReference>
<accession>A8F7H2</accession>
<reference evidence="2 3" key="2">
    <citation type="journal article" date="2009" name="Proc. Natl. Acad. Sci. U.S.A.">
        <title>On the chimeric nature, thermophilic origin, and phylogenetic placement of the Thermotogales.</title>
        <authorList>
            <person name="Zhaxybayeva O."/>
            <person name="Swithers K.S."/>
            <person name="Lapierre P."/>
            <person name="Fournier G.P."/>
            <person name="Bickhart D.M."/>
            <person name="DeBoy R.T."/>
            <person name="Nelson K.E."/>
            <person name="Nesbo C.L."/>
            <person name="Doolittle W.F."/>
            <person name="Gogarten J.P."/>
            <person name="Noll K.M."/>
        </authorList>
    </citation>
    <scope>NUCLEOTIDE SEQUENCE [LARGE SCALE GENOMIC DNA]</scope>
    <source>
        <strain evidence="3">ATCC BAA-301 / DSM 14385 / NBRC 107922 / TMO</strain>
    </source>
</reference>
<dbReference type="RefSeq" id="WP_012003582.1">
    <property type="nucleotide sequence ID" value="NC_009828.1"/>
</dbReference>
<dbReference type="EMBL" id="CP000812">
    <property type="protein sequence ID" value="ABV34106.1"/>
    <property type="molecule type" value="Genomic_DNA"/>
</dbReference>
<evidence type="ECO:0000313" key="3">
    <source>
        <dbReference type="Proteomes" id="UP000002016"/>
    </source>
</evidence>
<dbReference type="SUPFAM" id="SSF53697">
    <property type="entry name" value="SIS domain"/>
    <property type="match status" value="1"/>
</dbReference>
<protein>
    <recommendedName>
        <fullName evidence="1">SIS domain-containing protein</fullName>
    </recommendedName>
</protein>
<dbReference type="Gene3D" id="3.40.50.10490">
    <property type="entry name" value="Glucose-6-phosphate isomerase like protein, domain 1"/>
    <property type="match status" value="1"/>
</dbReference>
<dbReference type="NCBIfam" id="NF002805">
    <property type="entry name" value="PRK02947.1"/>
    <property type="match status" value="1"/>
</dbReference>
<dbReference type="GO" id="GO:0097367">
    <property type="term" value="F:carbohydrate derivative binding"/>
    <property type="evidence" value="ECO:0007669"/>
    <property type="project" value="InterPro"/>
</dbReference>
<dbReference type="InterPro" id="IPR046348">
    <property type="entry name" value="SIS_dom_sf"/>
</dbReference>
<dbReference type="AlphaFoldDB" id="A8F7H2"/>
<dbReference type="OrthoDB" id="47190at2"/>
<dbReference type="PROSITE" id="PS51464">
    <property type="entry name" value="SIS"/>
    <property type="match status" value="1"/>
</dbReference>
<gene>
    <name evidence="2" type="ordered locus">Tlet_1550</name>
</gene>
<dbReference type="InterPro" id="IPR035472">
    <property type="entry name" value="RpiR-like_SIS"/>
</dbReference>
<keyword evidence="3" id="KW-1185">Reference proteome</keyword>
<name>A8F7H2_PSELT</name>
<dbReference type="eggNOG" id="COG4821">
    <property type="taxonomic scope" value="Bacteria"/>
</dbReference>
<dbReference type="Pfam" id="PF13580">
    <property type="entry name" value="SIS_2"/>
    <property type="match status" value="1"/>
</dbReference>